<dbReference type="GO" id="GO:0052689">
    <property type="term" value="F:carboxylic ester hydrolase activity"/>
    <property type="evidence" value="ECO:0007669"/>
    <property type="project" value="TreeGrafter"/>
</dbReference>
<dbReference type="InterPro" id="IPR029058">
    <property type="entry name" value="AB_hydrolase_fold"/>
</dbReference>
<evidence type="ECO:0000256" key="2">
    <source>
        <dbReference type="ARBA" id="ARBA00022801"/>
    </source>
</evidence>
<name>A0A371D756_9APHY</name>
<dbReference type="PANTHER" id="PTHR43918:SF4">
    <property type="entry name" value="CARBOXYLIC ESTER HYDROLASE"/>
    <property type="match status" value="1"/>
</dbReference>
<feature type="signal peptide" evidence="3">
    <location>
        <begin position="1"/>
        <end position="20"/>
    </location>
</feature>
<dbReference type="InterPro" id="IPR002018">
    <property type="entry name" value="CarbesteraseB"/>
</dbReference>
<keyword evidence="3" id="KW-0732">Signal</keyword>
<dbReference type="EMBL" id="KZ857412">
    <property type="protein sequence ID" value="RDX48374.1"/>
    <property type="molecule type" value="Genomic_DNA"/>
</dbReference>
<accession>A0A371D756</accession>
<evidence type="ECO:0000313" key="5">
    <source>
        <dbReference type="EMBL" id="RDX48374.1"/>
    </source>
</evidence>
<dbReference type="EC" id="3.1.1.-" evidence="3"/>
<evidence type="ECO:0000313" key="6">
    <source>
        <dbReference type="Proteomes" id="UP000256964"/>
    </source>
</evidence>
<keyword evidence="6" id="KW-1185">Reference proteome</keyword>
<protein>
    <recommendedName>
        <fullName evidence="3">Carboxylic ester hydrolase</fullName>
        <ecNumber evidence="3">3.1.1.-</ecNumber>
    </recommendedName>
</protein>
<evidence type="ECO:0000256" key="1">
    <source>
        <dbReference type="ARBA" id="ARBA00005964"/>
    </source>
</evidence>
<dbReference type="PROSITE" id="PS00122">
    <property type="entry name" value="CARBOXYLESTERASE_B_1"/>
    <property type="match status" value="1"/>
</dbReference>
<dbReference type="AlphaFoldDB" id="A0A371D756"/>
<dbReference type="InterPro" id="IPR019826">
    <property type="entry name" value="Carboxylesterase_B_AS"/>
</dbReference>
<reference evidence="5 6" key="1">
    <citation type="journal article" date="2018" name="Biotechnol. Biofuels">
        <title>Integrative visual omics of the white-rot fungus Polyporus brumalis exposes the biotechnological potential of its oxidative enzymes for delignifying raw plant biomass.</title>
        <authorList>
            <person name="Miyauchi S."/>
            <person name="Rancon A."/>
            <person name="Drula E."/>
            <person name="Hage H."/>
            <person name="Chaduli D."/>
            <person name="Favel A."/>
            <person name="Grisel S."/>
            <person name="Henrissat B."/>
            <person name="Herpoel-Gimbert I."/>
            <person name="Ruiz-Duenas F.J."/>
            <person name="Chevret D."/>
            <person name="Hainaut M."/>
            <person name="Lin J."/>
            <person name="Wang M."/>
            <person name="Pangilinan J."/>
            <person name="Lipzen A."/>
            <person name="Lesage-Meessen L."/>
            <person name="Navarro D."/>
            <person name="Riley R."/>
            <person name="Grigoriev I.V."/>
            <person name="Zhou S."/>
            <person name="Raouche S."/>
            <person name="Rosso M.N."/>
        </authorList>
    </citation>
    <scope>NUCLEOTIDE SEQUENCE [LARGE SCALE GENOMIC DNA]</scope>
    <source>
        <strain evidence="5 6">BRFM 1820</strain>
    </source>
</reference>
<dbReference type="Proteomes" id="UP000256964">
    <property type="component" value="Unassembled WGS sequence"/>
</dbReference>
<comment type="similarity">
    <text evidence="1 3">Belongs to the type-B carboxylesterase/lipase family.</text>
</comment>
<evidence type="ECO:0000256" key="3">
    <source>
        <dbReference type="RuleBase" id="RU361235"/>
    </source>
</evidence>
<evidence type="ECO:0000259" key="4">
    <source>
        <dbReference type="Pfam" id="PF00135"/>
    </source>
</evidence>
<sequence>MASLLPAIGLMLLTPWVVLGTNALHSSNFRGPSVQLGHATVFGTRNGSVESFVGIPYAEPPIGDLRLRLPRLIDSYHESFNATTYGHPCLQLSANSLGDFPPDVQQDLEPLLAAASASANHAHLRSLPRSGLYINIVRPKNVPVDAKLPVLFWIYGGSFTDGSNALLGYNGTAIVQRSIELNKPVIYVALNYRLHVFGFLGGKEVKDAGVSNLGLHDQRAALRWVHKFIRPFGGDPSKVTVWGESAGAFSTFLHLYTNHGNTEGLFRGAIMSSGASVPTEDISEVQGTYDFVVDQVGCANATNTLACLRKAPTESLLAAAKTAPSDNTPFLPRVDGSFITIPPMHLPSKGKIADVPIIIGDVKDEGTLFAFSGLNSTADDDEFTNYVSRFLLPGATPADLNILLDLYPSDPAAGSPFDTGDAVTFSPQYKRLAAVFGDWFFNGPRRLFLEHVSAKRTTYNFLSARSSFPGIGYFHASDLENAFGPGDMTDYFIRFVHNLDPNGRSGVQWPKYNTSARLTLQFNDGSVPLNVTVDDQRKAGIQEVTRLALRFPL</sequence>
<dbReference type="Gene3D" id="3.40.50.1820">
    <property type="entry name" value="alpha/beta hydrolase"/>
    <property type="match status" value="1"/>
</dbReference>
<proteinExistence type="inferred from homology"/>
<gene>
    <name evidence="5" type="ORF">OH76DRAFT_1483999</name>
</gene>
<feature type="chain" id="PRO_5016484622" description="Carboxylic ester hydrolase" evidence="3">
    <location>
        <begin position="21"/>
        <end position="553"/>
    </location>
</feature>
<dbReference type="Pfam" id="PF00135">
    <property type="entry name" value="COesterase"/>
    <property type="match status" value="1"/>
</dbReference>
<dbReference type="PANTHER" id="PTHR43918">
    <property type="entry name" value="ACETYLCHOLINESTERASE"/>
    <property type="match status" value="1"/>
</dbReference>
<dbReference type="InterPro" id="IPR050654">
    <property type="entry name" value="AChE-related_enzymes"/>
</dbReference>
<dbReference type="OrthoDB" id="408631at2759"/>
<dbReference type="STRING" id="139420.A0A371D756"/>
<organism evidence="5 6">
    <name type="scientific">Lentinus brumalis</name>
    <dbReference type="NCBI Taxonomy" id="2498619"/>
    <lineage>
        <taxon>Eukaryota</taxon>
        <taxon>Fungi</taxon>
        <taxon>Dikarya</taxon>
        <taxon>Basidiomycota</taxon>
        <taxon>Agaricomycotina</taxon>
        <taxon>Agaricomycetes</taxon>
        <taxon>Polyporales</taxon>
        <taxon>Polyporaceae</taxon>
        <taxon>Lentinus</taxon>
    </lineage>
</organism>
<dbReference type="SUPFAM" id="SSF53474">
    <property type="entry name" value="alpha/beta-Hydrolases"/>
    <property type="match status" value="1"/>
</dbReference>
<feature type="domain" description="Carboxylesterase type B" evidence="4">
    <location>
        <begin position="33"/>
        <end position="526"/>
    </location>
</feature>
<keyword evidence="2 3" id="KW-0378">Hydrolase</keyword>